<proteinExistence type="predicted"/>
<dbReference type="AlphaFoldDB" id="A0A2R5G946"/>
<name>A0A2R5G946_9STRA</name>
<sequence length="597" mass="68782">MRNVAASVVLENAAHDEQCFARIAELQDHARTVAQNMSLAHGVFDDDNRGNETPLIYKLAALHGQLVNDAFYETLHDKAQLFRTGLDKVQSEASEAWDQCLAERLQLVSEHITFVRASYEDKLARARRHGADLAATERKRQTEERSQLQQRLEASHRRETSRLHHEHGLIRRELEQNLGAERRKTQALSNTMLTKNAKLKELEARCKELVQEITSLRDQLESQAGELEGKTANAQMFIAILQKQLRVALDSVEKLEADVEARDEQIKELDAQVGTLTSDRDGLAAKLESTEAVLQVFREDLAMCQQDLGLERDARCIAEQNADTLSHELAESHRNFAELKTAHIELTCDLRRSEASLEKERMLRHEEANQHLEQVGIWQQKMNVETGKVKELQFGMQEYAKLQQRYRELDVQRQEAEEQLRMERDAHAREREEAVRTAAAQLEQSANEETKTSHATPESLPSRQMTAAQFMSRLTQARIATNDSAEPEDGMENTPKDNEVVEDQVFFLETERPRGRMEQELRETLEREVREEIRRKCAETMQTDLEKRLRKEFEARNRIAVQRAVNAELARLAPLESKWAEVLRKHRQALDEDRSSH</sequence>
<feature type="region of interest" description="Disordered" evidence="1">
    <location>
        <begin position="130"/>
        <end position="167"/>
    </location>
</feature>
<feature type="compositionally biased region" description="Basic and acidic residues" evidence="1">
    <location>
        <begin position="130"/>
        <end position="146"/>
    </location>
</feature>
<feature type="region of interest" description="Disordered" evidence="1">
    <location>
        <begin position="417"/>
        <end position="462"/>
    </location>
</feature>
<accession>A0A2R5G946</accession>
<dbReference type="Proteomes" id="UP000241890">
    <property type="component" value="Unassembled WGS sequence"/>
</dbReference>
<gene>
    <name evidence="2" type="ORF">FCC1311_038052</name>
</gene>
<feature type="compositionally biased region" description="Basic and acidic residues" evidence="1">
    <location>
        <begin position="417"/>
        <end position="435"/>
    </location>
</feature>
<feature type="region of interest" description="Disordered" evidence="1">
    <location>
        <begin position="480"/>
        <end position="501"/>
    </location>
</feature>
<keyword evidence="3" id="KW-1185">Reference proteome</keyword>
<evidence type="ECO:0000313" key="2">
    <source>
        <dbReference type="EMBL" id="GBG27582.1"/>
    </source>
</evidence>
<evidence type="ECO:0000256" key="1">
    <source>
        <dbReference type="SAM" id="MobiDB-lite"/>
    </source>
</evidence>
<comment type="caution">
    <text evidence="2">The sequence shown here is derived from an EMBL/GenBank/DDBJ whole genome shotgun (WGS) entry which is preliminary data.</text>
</comment>
<dbReference type="EMBL" id="BEYU01000033">
    <property type="protein sequence ID" value="GBG27582.1"/>
    <property type="molecule type" value="Genomic_DNA"/>
</dbReference>
<feature type="compositionally biased region" description="Basic and acidic residues" evidence="1">
    <location>
        <begin position="153"/>
        <end position="167"/>
    </location>
</feature>
<organism evidence="2 3">
    <name type="scientific">Hondaea fermentalgiana</name>
    <dbReference type="NCBI Taxonomy" id="2315210"/>
    <lineage>
        <taxon>Eukaryota</taxon>
        <taxon>Sar</taxon>
        <taxon>Stramenopiles</taxon>
        <taxon>Bigyra</taxon>
        <taxon>Labyrinthulomycetes</taxon>
        <taxon>Thraustochytrida</taxon>
        <taxon>Thraustochytriidae</taxon>
        <taxon>Hondaea</taxon>
    </lineage>
</organism>
<dbReference type="Gene3D" id="1.10.287.1490">
    <property type="match status" value="1"/>
</dbReference>
<protein>
    <submittedName>
        <fullName evidence="2">Uncharacterized protein</fullName>
    </submittedName>
</protein>
<feature type="compositionally biased region" description="Polar residues" evidence="1">
    <location>
        <begin position="442"/>
        <end position="462"/>
    </location>
</feature>
<evidence type="ECO:0000313" key="3">
    <source>
        <dbReference type="Proteomes" id="UP000241890"/>
    </source>
</evidence>
<reference evidence="2 3" key="1">
    <citation type="submission" date="2017-12" db="EMBL/GenBank/DDBJ databases">
        <title>Sequencing, de novo assembly and annotation of complete genome of a new Thraustochytrid species, strain FCC1311.</title>
        <authorList>
            <person name="Sedici K."/>
            <person name="Godart F."/>
            <person name="Aiese Cigliano R."/>
            <person name="Sanseverino W."/>
            <person name="Barakat M."/>
            <person name="Ortet P."/>
            <person name="Marechal E."/>
            <person name="Cagnac O."/>
            <person name="Amato A."/>
        </authorList>
    </citation>
    <scope>NUCLEOTIDE SEQUENCE [LARGE SCALE GENOMIC DNA]</scope>
</reference>
<dbReference type="InParanoid" id="A0A2R5G946"/>